<dbReference type="Proteomes" id="UP000002613">
    <property type="component" value="Chromosome"/>
</dbReference>
<evidence type="ECO:0000313" key="1">
    <source>
        <dbReference type="EMBL" id="ADC64816.1"/>
    </source>
</evidence>
<dbReference type="RefSeq" id="WP_012965162.1">
    <property type="nucleotide sequence ID" value="NC_013849.1"/>
</dbReference>
<dbReference type="AlphaFoldDB" id="D3S3I3"/>
<name>D3S3I3_FERPA</name>
<proteinExistence type="predicted"/>
<dbReference type="PaxDb" id="589924-Ferp_0645"/>
<protein>
    <recommendedName>
        <fullName evidence="3">Thymidylate synthase</fullName>
    </recommendedName>
</protein>
<dbReference type="Pfam" id="PF02593">
    <property type="entry name" value="DUF166"/>
    <property type="match status" value="1"/>
</dbReference>
<dbReference type="EMBL" id="CP001899">
    <property type="protein sequence ID" value="ADC64816.1"/>
    <property type="molecule type" value="Genomic_DNA"/>
</dbReference>
<dbReference type="InterPro" id="IPR003745">
    <property type="entry name" value="DUF166"/>
</dbReference>
<reference evidence="1 2" key="2">
    <citation type="journal article" date="2011" name="Stand. Genomic Sci.">
        <title>Complete genome sequence of Ferroglobus placidus AEDII12DO.</title>
        <authorList>
            <person name="Anderson I."/>
            <person name="Risso C."/>
            <person name="Holmes D."/>
            <person name="Lucas S."/>
            <person name="Copeland A."/>
            <person name="Lapidus A."/>
            <person name="Cheng J.F."/>
            <person name="Bruce D."/>
            <person name="Goodwin L."/>
            <person name="Pitluck S."/>
            <person name="Saunders E."/>
            <person name="Brettin T."/>
            <person name="Detter J.C."/>
            <person name="Han C."/>
            <person name="Tapia R."/>
            <person name="Larimer F."/>
            <person name="Land M."/>
            <person name="Hauser L."/>
            <person name="Woyke T."/>
            <person name="Lovley D."/>
            <person name="Kyrpides N."/>
            <person name="Ivanova N."/>
        </authorList>
    </citation>
    <scope>NUCLEOTIDE SEQUENCE [LARGE SCALE GENOMIC DNA]</scope>
    <source>
        <strain evidence="2">DSM 10642 / AEDII12DO</strain>
    </source>
</reference>
<dbReference type="STRING" id="589924.Ferp_0645"/>
<accession>D3S3I3</accession>
<dbReference type="OrthoDB" id="51323at2157"/>
<sequence length="282" mass="32280">MKFSSDLKLVVLYHGNFGERFVANLMNYRNSCPSFGACGIDSCVQCKDGVYSFSKNILATYAMIDPTNLPDFIENAEDFLPKNFPEADLAVAINMHPDVLLALPEKLSEFGIKALIVPIEEPRWATPGLVRQLKEKCEDLKLEFAAPKPFCSLYEDEQPIIKRFFEEMAMGYPKFRIEVEEEDGYKKIEEVEVLRSHPCGCAWFVGIRLREFSFSTMRELWDRVSEAHHSYPCTASMEKDVEYNETLLHVAGYITRHAVDKAIGYEGEEEIPEHIKSVVIKE</sequence>
<dbReference type="eggNOG" id="arCOG02468">
    <property type="taxonomic scope" value="Archaea"/>
</dbReference>
<reference evidence="2" key="1">
    <citation type="submission" date="2010-02" db="EMBL/GenBank/DDBJ databases">
        <title>Complete sequence of Ferroglobus placidus DSM 10642.</title>
        <authorList>
            <consortium name="US DOE Joint Genome Institute"/>
            <person name="Lucas S."/>
            <person name="Copeland A."/>
            <person name="Lapidus A."/>
            <person name="Cheng J.-F."/>
            <person name="Bruce D."/>
            <person name="Goodwin L."/>
            <person name="Pitluck S."/>
            <person name="Saunders E."/>
            <person name="Brettin T."/>
            <person name="Detter J.C."/>
            <person name="Han C."/>
            <person name="Tapia R."/>
            <person name="Larimer F."/>
            <person name="Land M."/>
            <person name="Hauser L."/>
            <person name="Kyrpides N."/>
            <person name="Ivanova N."/>
            <person name="Holmes D."/>
            <person name="Lovley D."/>
            <person name="Kyrpides N."/>
            <person name="Anderson I.J."/>
            <person name="Woyke T."/>
        </authorList>
    </citation>
    <scope>NUCLEOTIDE SEQUENCE [LARGE SCALE GENOMIC DNA]</scope>
    <source>
        <strain evidence="2">DSM 10642 / AEDII12DO</strain>
    </source>
</reference>
<evidence type="ECO:0000313" key="2">
    <source>
        <dbReference type="Proteomes" id="UP000002613"/>
    </source>
</evidence>
<dbReference type="HOGENOM" id="CLU_077076_0_0_2"/>
<gene>
    <name evidence="1" type="ordered locus">Ferp_0645</name>
</gene>
<organism evidence="1 2">
    <name type="scientific">Ferroglobus placidus (strain DSM 10642 / AEDII12DO)</name>
    <dbReference type="NCBI Taxonomy" id="589924"/>
    <lineage>
        <taxon>Archaea</taxon>
        <taxon>Methanobacteriati</taxon>
        <taxon>Methanobacteriota</taxon>
        <taxon>Archaeoglobi</taxon>
        <taxon>Archaeoglobales</taxon>
        <taxon>Archaeoglobaceae</taxon>
        <taxon>Ferroglobus</taxon>
    </lineage>
</organism>
<evidence type="ECO:0008006" key="3">
    <source>
        <dbReference type="Google" id="ProtNLM"/>
    </source>
</evidence>
<dbReference type="KEGG" id="fpl:Ferp_0645"/>
<keyword evidence="2" id="KW-1185">Reference proteome</keyword>
<dbReference type="GeneID" id="8778148"/>